<evidence type="ECO:0000313" key="12">
    <source>
        <dbReference type="Proteomes" id="UP000813385"/>
    </source>
</evidence>
<keyword evidence="4" id="KW-0677">Repeat</keyword>
<keyword evidence="3" id="KW-0479">Metal-binding</keyword>
<feature type="region of interest" description="Disordered" evidence="9">
    <location>
        <begin position="571"/>
        <end position="608"/>
    </location>
</feature>
<keyword evidence="5" id="KW-0863">Zinc-finger</keyword>
<dbReference type="InterPro" id="IPR047544">
    <property type="entry name" value="RING-HC_RBR_RNF216"/>
</dbReference>
<dbReference type="OrthoDB" id="10009520at2759"/>
<dbReference type="InterPro" id="IPR047545">
    <property type="entry name" value="BRcat_RBR_RNF216"/>
</dbReference>
<dbReference type="InterPro" id="IPR047546">
    <property type="entry name" value="Rcat_RBR_RNF216"/>
</dbReference>
<feature type="compositionally biased region" description="Basic and acidic residues" evidence="9">
    <location>
        <begin position="599"/>
        <end position="608"/>
    </location>
</feature>
<dbReference type="Pfam" id="PF26200">
    <property type="entry name" value="Rcat_RNF216"/>
    <property type="match status" value="1"/>
</dbReference>
<comment type="pathway">
    <text evidence="1">Protein modification; protein ubiquitination.</text>
</comment>
<keyword evidence="8" id="KW-0175">Coiled coil</keyword>
<keyword evidence="6" id="KW-0833">Ubl conjugation pathway</keyword>
<accession>A0A8K0TLW5</accession>
<evidence type="ECO:0000256" key="8">
    <source>
        <dbReference type="SAM" id="Coils"/>
    </source>
</evidence>
<name>A0A8K0TLW5_9PEZI</name>
<evidence type="ECO:0000256" key="2">
    <source>
        <dbReference type="ARBA" id="ARBA00022679"/>
    </source>
</evidence>
<dbReference type="PANTHER" id="PTHR22770">
    <property type="entry name" value="UBIQUITIN CONJUGATING ENZYME 7 INTERACTING PROTEIN-RELATED"/>
    <property type="match status" value="1"/>
</dbReference>
<feature type="coiled-coil region" evidence="8">
    <location>
        <begin position="286"/>
        <end position="313"/>
    </location>
</feature>
<dbReference type="InterPro" id="IPR044066">
    <property type="entry name" value="TRIAD_supradom"/>
</dbReference>
<dbReference type="CDD" id="cd20339">
    <property type="entry name" value="BRcat_RBR_RNF216"/>
    <property type="match status" value="1"/>
</dbReference>
<evidence type="ECO:0000256" key="4">
    <source>
        <dbReference type="ARBA" id="ARBA00022737"/>
    </source>
</evidence>
<dbReference type="SUPFAM" id="SSF57850">
    <property type="entry name" value="RING/U-box"/>
    <property type="match status" value="1"/>
</dbReference>
<dbReference type="AlphaFoldDB" id="A0A8K0TLW5"/>
<organism evidence="11 12">
    <name type="scientific">Plectosphaerella cucumerina</name>
    <dbReference type="NCBI Taxonomy" id="40658"/>
    <lineage>
        <taxon>Eukaryota</taxon>
        <taxon>Fungi</taxon>
        <taxon>Dikarya</taxon>
        <taxon>Ascomycota</taxon>
        <taxon>Pezizomycotina</taxon>
        <taxon>Sordariomycetes</taxon>
        <taxon>Hypocreomycetidae</taxon>
        <taxon>Glomerellales</taxon>
        <taxon>Plectosphaerellaceae</taxon>
        <taxon>Plectosphaerella</taxon>
    </lineage>
</organism>
<feature type="region of interest" description="Disordered" evidence="9">
    <location>
        <begin position="144"/>
        <end position="168"/>
    </location>
</feature>
<evidence type="ECO:0000256" key="1">
    <source>
        <dbReference type="ARBA" id="ARBA00004906"/>
    </source>
</evidence>
<dbReference type="EMBL" id="JAGPXD010000002">
    <property type="protein sequence ID" value="KAH7369276.1"/>
    <property type="molecule type" value="Genomic_DNA"/>
</dbReference>
<protein>
    <recommendedName>
        <fullName evidence="10">RING-type domain-containing protein</fullName>
    </recommendedName>
</protein>
<evidence type="ECO:0000256" key="3">
    <source>
        <dbReference type="ARBA" id="ARBA00022723"/>
    </source>
</evidence>
<reference evidence="11" key="1">
    <citation type="journal article" date="2021" name="Nat. Commun.">
        <title>Genetic determinants of endophytism in the Arabidopsis root mycobiome.</title>
        <authorList>
            <person name="Mesny F."/>
            <person name="Miyauchi S."/>
            <person name="Thiergart T."/>
            <person name="Pickel B."/>
            <person name="Atanasova L."/>
            <person name="Karlsson M."/>
            <person name="Huettel B."/>
            <person name="Barry K.W."/>
            <person name="Haridas S."/>
            <person name="Chen C."/>
            <person name="Bauer D."/>
            <person name="Andreopoulos W."/>
            <person name="Pangilinan J."/>
            <person name="LaButti K."/>
            <person name="Riley R."/>
            <person name="Lipzen A."/>
            <person name="Clum A."/>
            <person name="Drula E."/>
            <person name="Henrissat B."/>
            <person name="Kohler A."/>
            <person name="Grigoriev I.V."/>
            <person name="Martin F.M."/>
            <person name="Hacquard S."/>
        </authorList>
    </citation>
    <scope>NUCLEOTIDE SEQUENCE</scope>
    <source>
        <strain evidence="11">MPI-CAGE-AT-0016</strain>
    </source>
</reference>
<dbReference type="CDD" id="cd20353">
    <property type="entry name" value="Rcat_RBR_RNF216"/>
    <property type="match status" value="1"/>
</dbReference>
<dbReference type="CDD" id="cd16630">
    <property type="entry name" value="RING-HC_RBR_RNF216"/>
    <property type="match status" value="1"/>
</dbReference>
<dbReference type="GO" id="GO:0016740">
    <property type="term" value="F:transferase activity"/>
    <property type="evidence" value="ECO:0007669"/>
    <property type="project" value="UniProtKB-KW"/>
</dbReference>
<dbReference type="PANTHER" id="PTHR22770:SF47">
    <property type="entry name" value="E3 UBIQUITIN-PROTEIN LIGASE RNF216"/>
    <property type="match status" value="1"/>
</dbReference>
<keyword evidence="2" id="KW-0808">Transferase</keyword>
<proteinExistence type="predicted"/>
<keyword evidence="7" id="KW-0862">Zinc</keyword>
<feature type="compositionally biased region" description="Basic and acidic residues" evidence="9">
    <location>
        <begin position="83"/>
        <end position="100"/>
    </location>
</feature>
<feature type="region of interest" description="Disordered" evidence="9">
    <location>
        <begin position="23"/>
        <end position="42"/>
    </location>
</feature>
<evidence type="ECO:0000313" key="11">
    <source>
        <dbReference type="EMBL" id="KAH7369276.1"/>
    </source>
</evidence>
<feature type="region of interest" description="Disordered" evidence="9">
    <location>
        <begin position="74"/>
        <end position="100"/>
    </location>
</feature>
<evidence type="ECO:0000256" key="7">
    <source>
        <dbReference type="ARBA" id="ARBA00022833"/>
    </source>
</evidence>
<gene>
    <name evidence="11" type="ORF">B0T11DRAFT_72158</name>
</gene>
<comment type="caution">
    <text evidence="11">The sequence shown here is derived from an EMBL/GenBank/DDBJ whole genome shotgun (WGS) entry which is preliminary data.</text>
</comment>
<evidence type="ECO:0000256" key="5">
    <source>
        <dbReference type="ARBA" id="ARBA00022771"/>
    </source>
</evidence>
<dbReference type="PROSITE" id="PS51873">
    <property type="entry name" value="TRIAD"/>
    <property type="match status" value="1"/>
</dbReference>
<dbReference type="InterPro" id="IPR051628">
    <property type="entry name" value="LUBAC_E3_Ligases"/>
</dbReference>
<evidence type="ECO:0000259" key="10">
    <source>
        <dbReference type="PROSITE" id="PS51873"/>
    </source>
</evidence>
<feature type="compositionally biased region" description="Pro residues" evidence="9">
    <location>
        <begin position="156"/>
        <end position="165"/>
    </location>
</feature>
<feature type="compositionally biased region" description="Basic residues" evidence="9">
    <location>
        <begin position="587"/>
        <end position="598"/>
    </location>
</feature>
<feature type="domain" description="RING-type" evidence="10">
    <location>
        <begin position="315"/>
        <end position="537"/>
    </location>
</feature>
<dbReference type="Gene3D" id="1.20.120.1750">
    <property type="match status" value="1"/>
</dbReference>
<keyword evidence="12" id="KW-1185">Reference proteome</keyword>
<evidence type="ECO:0000256" key="6">
    <source>
        <dbReference type="ARBA" id="ARBA00022786"/>
    </source>
</evidence>
<dbReference type="GO" id="GO:0008270">
    <property type="term" value="F:zinc ion binding"/>
    <property type="evidence" value="ECO:0007669"/>
    <property type="project" value="UniProtKB-KW"/>
</dbReference>
<sequence length="802" mass="89605">MSKREKIQRLVYKLIHMRLFHRHSYTPDSGQPPDRGANPKPHETFRRASALTQQPPLALSDGNLVTMPEYISLLDSDDDDVEVQERARPESEPVERPEPDDCRATLRALFPDMCPVFLEKVAVLNKLDAGTAVDYVLGLPSYDKAPHGSKRKRSPPPKNPTPPPQDEVSKLTAIYDAPGRRQEPKGHVYRTYSRKLLSHEFPRARVDDIKSLMSEYGDVLFVTHGALVKIQEDWEAGRPAKMSMKKSLTAPCPKYDRQHIQQTIAKESDPLKKELLQELHASRVALDAMNAAHESAQQALRMEEKKMSRARAAGNTVDCECCCSEYIVDELVSCDAEVAHLFCVDCARTTAEHIVGKTQHELKCMSTDGCSGGFSMTQRRRFLDDKLTAALDRLECEEVLCLAGLENLERCPFCPFAAEYPPITEDKEFRCESDNCGIVSCRLCKEETHLPKTCEEIAKEKGMSARRRIEEARSAAMIRKCNKCNTPFIKEQGCNKMTCTRSGCGNVQCYVCSKSCAYDHFDDPSRGGKAGNCPLFDDQEVRHETEVAQAEEAARKELVAENPNINEEHLRLSMSEAVAKDDEQRKSRGGRHHPHPRRDHLEIPGHNHPRMDEARQLQAQRRLADLQRRAMALEDEDRAHAQAADAAARLRLQAAQSQAQQAAEGPLPIFQAMMQRPAQHVPGQQNWDALGAFNNRMHQWAADVYPPNPQMLQHREAAPAAPGLQFAMNYGMGGGPYIGFAPYMPPHALRGRVPMHPNGAEPRGVYAPAGMVPIINRDLDPGRWMMPPGGEGHAGAAGPRNA</sequence>
<evidence type="ECO:0000256" key="9">
    <source>
        <dbReference type="SAM" id="MobiDB-lite"/>
    </source>
</evidence>
<dbReference type="Proteomes" id="UP000813385">
    <property type="component" value="Unassembled WGS sequence"/>
</dbReference>